<dbReference type="EC" id="3.4.11.9" evidence="4"/>
<evidence type="ECO:0000256" key="5">
    <source>
        <dbReference type="ARBA" id="ARBA00022670"/>
    </source>
</evidence>
<dbReference type="PANTHER" id="PTHR43226:SF4">
    <property type="entry name" value="XAA-PRO AMINOPEPTIDASE 3"/>
    <property type="match status" value="1"/>
</dbReference>
<dbReference type="InterPro" id="IPR052433">
    <property type="entry name" value="X-Pro_dipept-like"/>
</dbReference>
<evidence type="ECO:0000256" key="8">
    <source>
        <dbReference type="ARBA" id="ARBA00023049"/>
    </source>
</evidence>
<accession>A0A514CD32</accession>
<dbReference type="Proteomes" id="UP000316614">
    <property type="component" value="Chromosome"/>
</dbReference>
<dbReference type="InterPro" id="IPR000994">
    <property type="entry name" value="Pept_M24"/>
</dbReference>
<dbReference type="PROSITE" id="PS00491">
    <property type="entry name" value="PROLINE_PEPTIDASE"/>
    <property type="match status" value="1"/>
</dbReference>
<protein>
    <recommendedName>
        <fullName evidence="4">Xaa-Pro aminopeptidase</fullName>
        <ecNumber evidence="4">3.4.11.9</ecNumber>
    </recommendedName>
</protein>
<evidence type="ECO:0000256" key="2">
    <source>
        <dbReference type="ARBA" id="ARBA00001936"/>
    </source>
</evidence>
<gene>
    <name evidence="12" type="ORF">FKX85_00245</name>
</gene>
<evidence type="ECO:0000313" key="13">
    <source>
        <dbReference type="Proteomes" id="UP000316614"/>
    </source>
</evidence>
<comment type="similarity">
    <text evidence="3 10">Belongs to the peptidase M24B family.</text>
</comment>
<dbReference type="InterPro" id="IPR036005">
    <property type="entry name" value="Creatinase/aminopeptidase-like"/>
</dbReference>
<dbReference type="SUPFAM" id="SSF55920">
    <property type="entry name" value="Creatinase/aminopeptidase"/>
    <property type="match status" value="1"/>
</dbReference>
<dbReference type="Gene3D" id="3.90.230.10">
    <property type="entry name" value="Creatinase/methionine aminopeptidase superfamily"/>
    <property type="match status" value="1"/>
</dbReference>
<organism evidence="12 13">
    <name type="scientific">Echinicola soli</name>
    <dbReference type="NCBI Taxonomy" id="2591634"/>
    <lineage>
        <taxon>Bacteria</taxon>
        <taxon>Pseudomonadati</taxon>
        <taxon>Bacteroidota</taxon>
        <taxon>Cytophagia</taxon>
        <taxon>Cytophagales</taxon>
        <taxon>Cyclobacteriaceae</taxon>
        <taxon>Echinicola</taxon>
    </lineage>
</organism>
<dbReference type="InterPro" id="IPR001131">
    <property type="entry name" value="Peptidase_M24B_aminopep-P_CS"/>
</dbReference>
<dbReference type="CDD" id="cd01087">
    <property type="entry name" value="Prolidase"/>
    <property type="match status" value="1"/>
</dbReference>
<reference evidence="12 13" key="1">
    <citation type="submission" date="2019-06" db="EMBL/GenBank/DDBJ databases">
        <title>Echinicola alkalisoli sp. nov. isolated from saline soil.</title>
        <authorList>
            <person name="Sun J.-Q."/>
            <person name="Xu L."/>
        </authorList>
    </citation>
    <scope>NUCLEOTIDE SEQUENCE [LARGE SCALE GENOMIC DNA]</scope>
    <source>
        <strain evidence="12 13">LN3S3</strain>
    </source>
</reference>
<evidence type="ECO:0000256" key="7">
    <source>
        <dbReference type="ARBA" id="ARBA00022801"/>
    </source>
</evidence>
<evidence type="ECO:0000313" key="12">
    <source>
        <dbReference type="EMBL" id="QDH77554.1"/>
    </source>
</evidence>
<keyword evidence="5" id="KW-0645">Protease</keyword>
<name>A0A514CD32_9BACT</name>
<dbReference type="KEGG" id="echi:FKX85_00245"/>
<comment type="cofactor">
    <cofactor evidence="2">
        <name>Mn(2+)</name>
        <dbReference type="ChEBI" id="CHEBI:29035"/>
    </cofactor>
</comment>
<keyword evidence="6 10" id="KW-0479">Metal-binding</keyword>
<sequence length="429" mass="48953">MRYQPLNNTFYKANRSKLAKKLRPNSVAILHANDLMPTNADGTMKFRQNNDLFYLSGIDQEETILLICPDFPGESMREMLFVRETNEQIVVWEGHKLSQSEASVLSGIKSVRWTFEFDQVLQSILSHVDHVYLNSNEHRGAANEVESRDARFIKKLKEACPLHRYERLAPLMGELRSIKAPDEIDQLQRACDITEKGFNRVLDFVKPGVKEYEIEAEYLHEFVRHGSRGFGYEPIVGSGPNSCVLHYLENDQVCHSGDLILMDVGAEYGNYNADMTRTIPVNGRYTPRQRKVYDAVLRVMRAAEKMLRPGILLQDYQKEVGKLVEAELIGLGLLDKHDVRKQDPAKPHYRKYFMHGTSHPLGLDVHDVGSVYAPVKAGMVFTIEPGIYIREEAIGVRLENNYVIGEKGNTDLMKNIPIEAEEIEELMKG</sequence>
<evidence type="ECO:0000256" key="6">
    <source>
        <dbReference type="ARBA" id="ARBA00022723"/>
    </source>
</evidence>
<dbReference type="Gene3D" id="3.40.350.10">
    <property type="entry name" value="Creatinase/prolidase N-terminal domain"/>
    <property type="match status" value="1"/>
</dbReference>
<dbReference type="EMBL" id="CP041253">
    <property type="protein sequence ID" value="QDH77554.1"/>
    <property type="molecule type" value="Genomic_DNA"/>
</dbReference>
<feature type="domain" description="Aminopeptidase P N-terminal" evidence="11">
    <location>
        <begin position="6"/>
        <end position="142"/>
    </location>
</feature>
<comment type="catalytic activity">
    <reaction evidence="1">
        <text>Release of any N-terminal amino acid, including proline, that is linked to proline, even from a dipeptide or tripeptide.</text>
        <dbReference type="EC" id="3.4.11.9"/>
    </reaction>
</comment>
<dbReference type="GO" id="GO:0006508">
    <property type="term" value="P:proteolysis"/>
    <property type="evidence" value="ECO:0007669"/>
    <property type="project" value="UniProtKB-KW"/>
</dbReference>
<keyword evidence="7" id="KW-0378">Hydrolase</keyword>
<evidence type="ECO:0000259" key="11">
    <source>
        <dbReference type="SMART" id="SM01011"/>
    </source>
</evidence>
<keyword evidence="9" id="KW-0464">Manganese</keyword>
<dbReference type="Pfam" id="PF00557">
    <property type="entry name" value="Peptidase_M24"/>
    <property type="match status" value="1"/>
</dbReference>
<evidence type="ECO:0000256" key="9">
    <source>
        <dbReference type="ARBA" id="ARBA00023211"/>
    </source>
</evidence>
<dbReference type="InterPro" id="IPR007865">
    <property type="entry name" value="Aminopep_P_N"/>
</dbReference>
<dbReference type="GO" id="GO:0070006">
    <property type="term" value="F:metalloaminopeptidase activity"/>
    <property type="evidence" value="ECO:0007669"/>
    <property type="project" value="InterPro"/>
</dbReference>
<evidence type="ECO:0000256" key="3">
    <source>
        <dbReference type="ARBA" id="ARBA00008766"/>
    </source>
</evidence>
<dbReference type="RefSeq" id="WP_141612836.1">
    <property type="nucleotide sequence ID" value="NZ_CP041253.1"/>
</dbReference>
<evidence type="ECO:0000256" key="10">
    <source>
        <dbReference type="RuleBase" id="RU000590"/>
    </source>
</evidence>
<evidence type="ECO:0000256" key="1">
    <source>
        <dbReference type="ARBA" id="ARBA00001424"/>
    </source>
</evidence>
<dbReference type="AlphaFoldDB" id="A0A514CD32"/>
<dbReference type="InterPro" id="IPR029149">
    <property type="entry name" value="Creatin/AminoP/Spt16_N"/>
</dbReference>
<dbReference type="Pfam" id="PF05195">
    <property type="entry name" value="AMP_N"/>
    <property type="match status" value="1"/>
</dbReference>
<keyword evidence="13" id="KW-1185">Reference proteome</keyword>
<evidence type="ECO:0000256" key="4">
    <source>
        <dbReference type="ARBA" id="ARBA00012574"/>
    </source>
</evidence>
<dbReference type="SUPFAM" id="SSF53092">
    <property type="entry name" value="Creatinase/prolidase N-terminal domain"/>
    <property type="match status" value="1"/>
</dbReference>
<dbReference type="PANTHER" id="PTHR43226">
    <property type="entry name" value="XAA-PRO AMINOPEPTIDASE 3"/>
    <property type="match status" value="1"/>
</dbReference>
<dbReference type="GO" id="GO:0030145">
    <property type="term" value="F:manganese ion binding"/>
    <property type="evidence" value="ECO:0007669"/>
    <property type="project" value="InterPro"/>
</dbReference>
<dbReference type="OrthoDB" id="9806388at2"/>
<dbReference type="SMART" id="SM01011">
    <property type="entry name" value="AMP_N"/>
    <property type="match status" value="1"/>
</dbReference>
<keyword evidence="8" id="KW-0482">Metalloprotease</keyword>
<proteinExistence type="inferred from homology"/>